<dbReference type="EMBL" id="BK015316">
    <property type="protein sequence ID" value="DAE01004.1"/>
    <property type="molecule type" value="Genomic_DNA"/>
</dbReference>
<proteinExistence type="predicted"/>
<dbReference type="InterPro" id="IPR002711">
    <property type="entry name" value="HNH"/>
</dbReference>
<dbReference type="GO" id="GO:0004519">
    <property type="term" value="F:endonuclease activity"/>
    <property type="evidence" value="ECO:0007669"/>
    <property type="project" value="UniProtKB-KW"/>
</dbReference>
<dbReference type="InterPro" id="IPR003615">
    <property type="entry name" value="HNH_nuc"/>
</dbReference>
<accession>A0A8S5P474</accession>
<dbReference type="CDD" id="cd00085">
    <property type="entry name" value="HNHc"/>
    <property type="match status" value="1"/>
</dbReference>
<dbReference type="GO" id="GO:0003676">
    <property type="term" value="F:nucleic acid binding"/>
    <property type="evidence" value="ECO:0007669"/>
    <property type="project" value="InterPro"/>
</dbReference>
<evidence type="ECO:0000259" key="1">
    <source>
        <dbReference type="SMART" id="SM00507"/>
    </source>
</evidence>
<organism evidence="2">
    <name type="scientific">Myoviridae sp. ctXVO17</name>
    <dbReference type="NCBI Taxonomy" id="2825121"/>
    <lineage>
        <taxon>Viruses</taxon>
        <taxon>Duplodnaviria</taxon>
        <taxon>Heunggongvirae</taxon>
        <taxon>Uroviricota</taxon>
        <taxon>Caudoviricetes</taxon>
    </lineage>
</organism>
<evidence type="ECO:0000313" key="2">
    <source>
        <dbReference type="EMBL" id="DAE01004.1"/>
    </source>
</evidence>
<keyword evidence="2" id="KW-0540">Nuclease</keyword>
<dbReference type="GO" id="GO:0008270">
    <property type="term" value="F:zinc ion binding"/>
    <property type="evidence" value="ECO:0007669"/>
    <property type="project" value="InterPro"/>
</dbReference>
<feature type="domain" description="HNH nuclease" evidence="1">
    <location>
        <begin position="10"/>
        <end position="63"/>
    </location>
</feature>
<dbReference type="Pfam" id="PF01844">
    <property type="entry name" value="HNH"/>
    <property type="match status" value="1"/>
</dbReference>
<dbReference type="SMART" id="SM00507">
    <property type="entry name" value="HNHc"/>
    <property type="match status" value="1"/>
</dbReference>
<name>A0A8S5P474_9CAUD</name>
<reference evidence="2" key="1">
    <citation type="journal article" date="2021" name="Proc. Natl. Acad. Sci. U.S.A.">
        <title>A Catalog of Tens of Thousands of Viruses from Human Metagenomes Reveals Hidden Associations with Chronic Diseases.</title>
        <authorList>
            <person name="Tisza M.J."/>
            <person name="Buck C.B."/>
        </authorList>
    </citation>
    <scope>NUCLEOTIDE SEQUENCE</scope>
    <source>
        <strain evidence="2">CtXVO17</strain>
    </source>
</reference>
<keyword evidence="2" id="KW-0255">Endonuclease</keyword>
<sequence length="121" mass="14307">MNKRKSIPKKIRLLVYEKCNHRCGYCGCEIEYKDMQVDHAKPLRIGGEDDISNYMPACRSCNHYKATLDVEGFRKYLSEIHKRLMRDSIPCQVAERFGIVKYVSDDVKFYFEELRGNQNEM</sequence>
<protein>
    <submittedName>
        <fullName evidence="2">RECOMBINATION ENDONUCLEASE VII</fullName>
    </submittedName>
</protein>
<keyword evidence="2" id="KW-0378">Hydrolase</keyword>
<dbReference type="Gene3D" id="1.10.30.50">
    <property type="match status" value="1"/>
</dbReference>